<proteinExistence type="predicted"/>
<evidence type="ECO:0000313" key="3">
    <source>
        <dbReference type="EMBL" id="CAE0387799.1"/>
    </source>
</evidence>
<protein>
    <submittedName>
        <fullName evidence="3">Uncharacterized protein</fullName>
    </submittedName>
</protein>
<accession>A0A7S3KP40</accession>
<feature type="region of interest" description="Disordered" evidence="2">
    <location>
        <begin position="170"/>
        <end position="218"/>
    </location>
</feature>
<evidence type="ECO:0000256" key="1">
    <source>
        <dbReference type="SAM" id="Coils"/>
    </source>
</evidence>
<feature type="compositionally biased region" description="Basic and acidic residues" evidence="2">
    <location>
        <begin position="86"/>
        <end position="110"/>
    </location>
</feature>
<feature type="region of interest" description="Disordered" evidence="2">
    <location>
        <begin position="437"/>
        <end position="461"/>
    </location>
</feature>
<dbReference type="EMBL" id="HBIK01027252">
    <property type="protein sequence ID" value="CAE0387800.1"/>
    <property type="molecule type" value="Transcribed_RNA"/>
</dbReference>
<dbReference type="AlphaFoldDB" id="A0A7S3KP40"/>
<feature type="compositionally biased region" description="Basic and acidic residues" evidence="2">
    <location>
        <begin position="197"/>
        <end position="207"/>
    </location>
</feature>
<feature type="compositionally biased region" description="Polar residues" evidence="2">
    <location>
        <begin position="208"/>
        <end position="218"/>
    </location>
</feature>
<name>A0A7S3KP40_EUPCR</name>
<evidence type="ECO:0000313" key="4">
    <source>
        <dbReference type="EMBL" id="CAE0387800.1"/>
    </source>
</evidence>
<reference evidence="3" key="1">
    <citation type="submission" date="2021-01" db="EMBL/GenBank/DDBJ databases">
        <authorList>
            <person name="Corre E."/>
            <person name="Pelletier E."/>
            <person name="Niang G."/>
            <person name="Scheremetjew M."/>
            <person name="Finn R."/>
            <person name="Kale V."/>
            <person name="Holt S."/>
            <person name="Cochrane G."/>
            <person name="Meng A."/>
            <person name="Brown T."/>
            <person name="Cohen L."/>
        </authorList>
    </citation>
    <scope>NUCLEOTIDE SEQUENCE</scope>
    <source>
        <strain evidence="3">CT5</strain>
    </source>
</reference>
<feature type="region of interest" description="Disordered" evidence="2">
    <location>
        <begin position="82"/>
        <end position="120"/>
    </location>
</feature>
<organism evidence="3">
    <name type="scientific">Euplotes crassus</name>
    <dbReference type="NCBI Taxonomy" id="5936"/>
    <lineage>
        <taxon>Eukaryota</taxon>
        <taxon>Sar</taxon>
        <taxon>Alveolata</taxon>
        <taxon>Ciliophora</taxon>
        <taxon>Intramacronucleata</taxon>
        <taxon>Spirotrichea</taxon>
        <taxon>Hypotrichia</taxon>
        <taxon>Euplotida</taxon>
        <taxon>Euplotidae</taxon>
        <taxon>Moneuplotes</taxon>
    </lineage>
</organism>
<evidence type="ECO:0000256" key="2">
    <source>
        <dbReference type="SAM" id="MobiDB-lite"/>
    </source>
</evidence>
<feature type="coiled-coil region" evidence="1">
    <location>
        <begin position="313"/>
        <end position="370"/>
    </location>
</feature>
<dbReference type="EMBL" id="HBIK01027251">
    <property type="protein sequence ID" value="CAE0387799.1"/>
    <property type="molecule type" value="Transcribed_RNA"/>
</dbReference>
<feature type="compositionally biased region" description="Polar residues" evidence="2">
    <location>
        <begin position="185"/>
        <end position="194"/>
    </location>
</feature>
<keyword evidence="1" id="KW-0175">Coiled coil</keyword>
<sequence>MIPAYKEEDLRLPKKFAEQVLELEIDVENNVFTIKQIQRLMALYSKAVEFYNGKSDSKYLFYQDKLQKLITQDKVLDMLNSKAKHDHQESKVEPKEEVKTDPKTKKELKEKKKNMKMNLIITNKQLKKHDVKTEIIKKHVSDQSKEDEIIQNNLSAQKDNLKKRLEERRKRMAQKNTPKEEVGQKKTNSSTPNQIPVEKREGAESEGKTNSSGTNSVGDNCSFKINFDSLQDDKFSDELMNRLMILQKGYDDNDYDNDDLFNEEAVEEEIEKILNKCDEEVEKILEEDRQQIEYLYEDIANEKFEKLAEIKGEYKYRIKMAKTEEEQQELEKERDIELQQTKNKYDQIKAHRVQELKQKHKENKEKIKIKREGIKKVTNRVRRSASRKASRLASGIVSPRIKKERSDNHPTFTNFMPIQNQAELKQDLTKTFERMQANKPMELPKGPINMNALVKPSNEEE</sequence>
<gene>
    <name evidence="3" type="ORF">ECRA1380_LOCUS12771</name>
    <name evidence="4" type="ORF">ECRA1380_LOCUS12772</name>
</gene>